<protein>
    <submittedName>
        <fullName evidence="2">Uncharacterized protein</fullName>
    </submittedName>
</protein>
<accession>W4GQG5</accession>
<reference evidence="2" key="1">
    <citation type="submission" date="2013-12" db="EMBL/GenBank/DDBJ databases">
        <title>The Genome Sequence of Aphanomyces astaci APO3.</title>
        <authorList>
            <consortium name="The Broad Institute Genomics Platform"/>
            <person name="Russ C."/>
            <person name="Tyler B."/>
            <person name="van West P."/>
            <person name="Dieguez-Uribeondo J."/>
            <person name="Young S.K."/>
            <person name="Zeng Q."/>
            <person name="Gargeya S."/>
            <person name="Fitzgerald M."/>
            <person name="Abouelleil A."/>
            <person name="Alvarado L."/>
            <person name="Chapman S.B."/>
            <person name="Gainer-Dewar J."/>
            <person name="Goldberg J."/>
            <person name="Griggs A."/>
            <person name="Gujja S."/>
            <person name="Hansen M."/>
            <person name="Howarth C."/>
            <person name="Imamovic A."/>
            <person name="Ireland A."/>
            <person name="Larimer J."/>
            <person name="McCowan C."/>
            <person name="Murphy C."/>
            <person name="Pearson M."/>
            <person name="Poon T.W."/>
            <person name="Priest M."/>
            <person name="Roberts A."/>
            <person name="Saif S."/>
            <person name="Shea T."/>
            <person name="Sykes S."/>
            <person name="Wortman J."/>
            <person name="Nusbaum C."/>
            <person name="Birren B."/>
        </authorList>
    </citation>
    <scope>NUCLEOTIDE SEQUENCE [LARGE SCALE GENOMIC DNA]</scope>
    <source>
        <strain evidence="2">APO3</strain>
    </source>
</reference>
<dbReference type="RefSeq" id="XP_009828966.1">
    <property type="nucleotide sequence ID" value="XM_009830664.1"/>
</dbReference>
<dbReference type="VEuPathDB" id="FungiDB:H257_05711"/>
<dbReference type="EMBL" id="KI913124">
    <property type="protein sequence ID" value="ETV81108.1"/>
    <property type="molecule type" value="Genomic_DNA"/>
</dbReference>
<organism evidence="2">
    <name type="scientific">Aphanomyces astaci</name>
    <name type="common">Crayfish plague agent</name>
    <dbReference type="NCBI Taxonomy" id="112090"/>
    <lineage>
        <taxon>Eukaryota</taxon>
        <taxon>Sar</taxon>
        <taxon>Stramenopiles</taxon>
        <taxon>Oomycota</taxon>
        <taxon>Saprolegniomycetes</taxon>
        <taxon>Saprolegniales</taxon>
        <taxon>Verrucalvaceae</taxon>
        <taxon>Aphanomyces</taxon>
    </lineage>
</organism>
<gene>
    <name evidence="2" type="ORF">H257_05711</name>
</gene>
<name>W4GQG5_APHAT</name>
<feature type="compositionally biased region" description="Basic and acidic residues" evidence="1">
    <location>
        <begin position="11"/>
        <end position="28"/>
    </location>
</feature>
<dbReference type="GeneID" id="20807707"/>
<proteinExistence type="predicted"/>
<evidence type="ECO:0000313" key="2">
    <source>
        <dbReference type="EMBL" id="ETV81108.1"/>
    </source>
</evidence>
<feature type="region of interest" description="Disordered" evidence="1">
    <location>
        <begin position="1"/>
        <end position="57"/>
    </location>
</feature>
<sequence>MNQRSAQARTARKEPLKPNRTSGDRIEDATDPSQHPHPARQRKSASIYDYRSHSAAL</sequence>
<evidence type="ECO:0000256" key="1">
    <source>
        <dbReference type="SAM" id="MobiDB-lite"/>
    </source>
</evidence>
<dbReference type="AlphaFoldDB" id="W4GQG5"/>